<evidence type="ECO:0000313" key="1">
    <source>
        <dbReference type="EMBL" id="DAF55525.1"/>
    </source>
</evidence>
<protein>
    <submittedName>
        <fullName evidence="1">Uncharacterized protein</fullName>
    </submittedName>
</protein>
<proteinExistence type="predicted"/>
<name>A0A8S5SWT6_9CAUD</name>
<sequence>MEYLNLSALIGGLISSRLCTLHELQTVYSLEDALNLWEVLSVDGYNRQQQEKRRQAV</sequence>
<accession>A0A8S5SWT6</accession>
<organism evidence="1">
    <name type="scientific">Myoviridae sp. ctLYp5</name>
    <dbReference type="NCBI Taxonomy" id="2827680"/>
    <lineage>
        <taxon>Viruses</taxon>
        <taxon>Duplodnaviria</taxon>
        <taxon>Heunggongvirae</taxon>
        <taxon>Uroviricota</taxon>
        <taxon>Caudoviricetes</taxon>
    </lineage>
</organism>
<dbReference type="EMBL" id="BK032693">
    <property type="protein sequence ID" value="DAF55525.1"/>
    <property type="molecule type" value="Genomic_DNA"/>
</dbReference>
<reference evidence="1" key="1">
    <citation type="journal article" date="2021" name="Proc. Natl. Acad. Sci. U.S.A.">
        <title>A Catalog of Tens of Thousands of Viruses from Human Metagenomes Reveals Hidden Associations with Chronic Diseases.</title>
        <authorList>
            <person name="Tisza M.J."/>
            <person name="Buck C.B."/>
        </authorList>
    </citation>
    <scope>NUCLEOTIDE SEQUENCE</scope>
    <source>
        <strain evidence="1">CtLYp5</strain>
    </source>
</reference>